<comment type="caution">
    <text evidence="1">The sequence shown here is derived from an EMBL/GenBank/DDBJ whole genome shotgun (WGS) entry which is preliminary data.</text>
</comment>
<reference evidence="1" key="1">
    <citation type="journal article" date="2022" name="bioRxiv">
        <title>Sequencing and chromosome-scale assembly of the giantPleurodeles waltlgenome.</title>
        <authorList>
            <person name="Brown T."/>
            <person name="Elewa A."/>
            <person name="Iarovenko S."/>
            <person name="Subramanian E."/>
            <person name="Araus A.J."/>
            <person name="Petzold A."/>
            <person name="Susuki M."/>
            <person name="Suzuki K.-i.T."/>
            <person name="Hayashi T."/>
            <person name="Toyoda A."/>
            <person name="Oliveira C."/>
            <person name="Osipova E."/>
            <person name="Leigh N.D."/>
            <person name="Simon A."/>
            <person name="Yun M.H."/>
        </authorList>
    </citation>
    <scope>NUCLEOTIDE SEQUENCE</scope>
    <source>
        <strain evidence="1">20211129_DDA</strain>
        <tissue evidence="1">Liver</tissue>
    </source>
</reference>
<evidence type="ECO:0000313" key="1">
    <source>
        <dbReference type="EMBL" id="KAJ1137007.1"/>
    </source>
</evidence>
<accession>A0AAV7Q8Z2</accession>
<dbReference type="EMBL" id="JANPWB010000010">
    <property type="protein sequence ID" value="KAJ1137007.1"/>
    <property type="molecule type" value="Genomic_DNA"/>
</dbReference>
<evidence type="ECO:0000313" key="2">
    <source>
        <dbReference type="Proteomes" id="UP001066276"/>
    </source>
</evidence>
<keyword evidence="2" id="KW-1185">Reference proteome</keyword>
<sequence length="96" mass="10758">MDDTTATLSTEVLQYVSPKLTVKETEKSLNPLDWAKDSGDKFYSLTGESDLISSEHNLSESRQQYILRDGKHIIKQRAYSAAAVATSQVHKSTIWP</sequence>
<protein>
    <submittedName>
        <fullName evidence="1">Uncharacterized protein</fullName>
    </submittedName>
</protein>
<name>A0AAV7Q8Z2_PLEWA</name>
<dbReference type="Proteomes" id="UP001066276">
    <property type="component" value="Chromosome 6"/>
</dbReference>
<gene>
    <name evidence="1" type="ORF">NDU88_003420</name>
</gene>
<organism evidence="1 2">
    <name type="scientific">Pleurodeles waltl</name>
    <name type="common">Iberian ribbed newt</name>
    <dbReference type="NCBI Taxonomy" id="8319"/>
    <lineage>
        <taxon>Eukaryota</taxon>
        <taxon>Metazoa</taxon>
        <taxon>Chordata</taxon>
        <taxon>Craniata</taxon>
        <taxon>Vertebrata</taxon>
        <taxon>Euteleostomi</taxon>
        <taxon>Amphibia</taxon>
        <taxon>Batrachia</taxon>
        <taxon>Caudata</taxon>
        <taxon>Salamandroidea</taxon>
        <taxon>Salamandridae</taxon>
        <taxon>Pleurodelinae</taxon>
        <taxon>Pleurodeles</taxon>
    </lineage>
</organism>
<proteinExistence type="predicted"/>
<dbReference type="AlphaFoldDB" id="A0AAV7Q8Z2"/>